<evidence type="ECO:0000259" key="12">
    <source>
        <dbReference type="PROSITE" id="PS50238"/>
    </source>
</evidence>
<dbReference type="PROSITE" id="PS50081">
    <property type="entry name" value="ZF_DAG_PE_2"/>
    <property type="match status" value="1"/>
</dbReference>
<feature type="domain" description="Rho-GAP" evidence="12">
    <location>
        <begin position="236"/>
        <end position="427"/>
    </location>
</feature>
<dbReference type="Pfam" id="PF00620">
    <property type="entry name" value="RhoGAP"/>
    <property type="match status" value="1"/>
</dbReference>
<dbReference type="Proteomes" id="UP000261540">
    <property type="component" value="Unplaced"/>
</dbReference>
<dbReference type="STRING" id="1676925.ENSPKIP00000026583"/>
<evidence type="ECO:0000256" key="7">
    <source>
        <dbReference type="ARBA" id="ARBA00073081"/>
    </source>
</evidence>
<comment type="subcellular location">
    <subcellularLocation>
        <location evidence="1">Membrane</location>
        <topology evidence="1">Peripheral membrane protein</topology>
    </subcellularLocation>
</comment>
<evidence type="ECO:0000256" key="9">
    <source>
        <dbReference type="ARBA" id="ARBA00077047"/>
    </source>
</evidence>
<dbReference type="SUPFAM" id="SSF57889">
    <property type="entry name" value="Cysteine-rich domain"/>
    <property type="match status" value="1"/>
</dbReference>
<dbReference type="SMART" id="SM00324">
    <property type="entry name" value="RhoGAP"/>
    <property type="match status" value="1"/>
</dbReference>
<evidence type="ECO:0000256" key="8">
    <source>
        <dbReference type="ARBA" id="ARBA00076015"/>
    </source>
</evidence>
<dbReference type="InterPro" id="IPR020454">
    <property type="entry name" value="DAG/PE-bd"/>
</dbReference>
<protein>
    <recommendedName>
        <fullName evidence="7">Beta-chimaerin</fullName>
    </recommendedName>
    <alternativeName>
        <fullName evidence="8">Beta-chimerin</fullName>
    </alternativeName>
    <alternativeName>
        <fullName evidence="9">Rho GTPase-activating protein 3</fullName>
    </alternativeName>
</protein>
<dbReference type="SMART" id="SM00109">
    <property type="entry name" value="C1"/>
    <property type="match status" value="1"/>
</dbReference>
<evidence type="ECO:0000256" key="3">
    <source>
        <dbReference type="ARBA" id="ARBA00022723"/>
    </source>
</evidence>
<dbReference type="GO" id="GO:0005096">
    <property type="term" value="F:GTPase activator activity"/>
    <property type="evidence" value="ECO:0007669"/>
    <property type="project" value="UniProtKB-KW"/>
</dbReference>
<accession>A0A3B3S7Z1</accession>
<keyword evidence="2" id="KW-0343">GTPase activation</keyword>
<dbReference type="PRINTS" id="PR00008">
    <property type="entry name" value="DAGPEDOMAIN"/>
</dbReference>
<dbReference type="PROSITE" id="PS50238">
    <property type="entry name" value="RHOGAP"/>
    <property type="match status" value="1"/>
</dbReference>
<dbReference type="InterPro" id="IPR000198">
    <property type="entry name" value="RhoGAP_dom"/>
</dbReference>
<evidence type="ECO:0000256" key="10">
    <source>
        <dbReference type="SAM" id="MobiDB-lite"/>
    </source>
</evidence>
<dbReference type="InterPro" id="IPR002219">
    <property type="entry name" value="PKC_DAG/PE"/>
</dbReference>
<keyword evidence="5" id="KW-0862">Zinc</keyword>
<dbReference type="InterPro" id="IPR046349">
    <property type="entry name" value="C1-like_sf"/>
</dbReference>
<dbReference type="Gene3D" id="1.10.555.10">
    <property type="entry name" value="Rho GTPase activation protein"/>
    <property type="match status" value="1"/>
</dbReference>
<name>A0A3B3S7Z1_9TELE</name>
<dbReference type="PANTHER" id="PTHR46075">
    <property type="entry name" value="CHIMERIN FAMILY MEMBER"/>
    <property type="match status" value="1"/>
</dbReference>
<feature type="domain" description="Phorbol-ester/DAG-type" evidence="11">
    <location>
        <begin position="173"/>
        <end position="223"/>
    </location>
</feature>
<dbReference type="PROSITE" id="PS00479">
    <property type="entry name" value="ZF_DAG_PE_1"/>
    <property type="match status" value="1"/>
</dbReference>
<feature type="region of interest" description="Disordered" evidence="10">
    <location>
        <begin position="83"/>
        <end position="111"/>
    </location>
</feature>
<dbReference type="GO" id="GO:0007165">
    <property type="term" value="P:signal transduction"/>
    <property type="evidence" value="ECO:0007669"/>
    <property type="project" value="InterPro"/>
</dbReference>
<evidence type="ECO:0000313" key="14">
    <source>
        <dbReference type="Proteomes" id="UP000261540"/>
    </source>
</evidence>
<evidence type="ECO:0000256" key="1">
    <source>
        <dbReference type="ARBA" id="ARBA00004170"/>
    </source>
</evidence>
<keyword evidence="3" id="KW-0479">Metal-binding</keyword>
<keyword evidence="6" id="KW-0472">Membrane</keyword>
<evidence type="ECO:0000256" key="6">
    <source>
        <dbReference type="ARBA" id="ARBA00023136"/>
    </source>
</evidence>
<dbReference type="PANTHER" id="PTHR46075:SF4">
    <property type="entry name" value="BETA-CHIMAERIN"/>
    <property type="match status" value="1"/>
</dbReference>
<evidence type="ECO:0000256" key="4">
    <source>
        <dbReference type="ARBA" id="ARBA00022771"/>
    </source>
</evidence>
<dbReference type="InterPro" id="IPR051854">
    <property type="entry name" value="Rho-type_GAP"/>
</dbReference>
<dbReference type="FunFam" id="1.10.555.10:FF:000005">
    <property type="entry name" value="Chimaerin"/>
    <property type="match status" value="1"/>
</dbReference>
<keyword evidence="4" id="KW-0863">Zinc-finger</keyword>
<keyword evidence="14" id="KW-1185">Reference proteome</keyword>
<evidence type="ECO:0000259" key="11">
    <source>
        <dbReference type="PROSITE" id="PS50081"/>
    </source>
</evidence>
<proteinExistence type="predicted"/>
<evidence type="ECO:0000256" key="2">
    <source>
        <dbReference type="ARBA" id="ARBA00022468"/>
    </source>
</evidence>
<dbReference type="InterPro" id="IPR008936">
    <property type="entry name" value="Rho_GTPase_activation_prot"/>
</dbReference>
<organism evidence="13 14">
    <name type="scientific">Paramormyrops kingsleyae</name>
    <dbReference type="NCBI Taxonomy" id="1676925"/>
    <lineage>
        <taxon>Eukaryota</taxon>
        <taxon>Metazoa</taxon>
        <taxon>Chordata</taxon>
        <taxon>Craniata</taxon>
        <taxon>Vertebrata</taxon>
        <taxon>Euteleostomi</taxon>
        <taxon>Actinopterygii</taxon>
        <taxon>Neopterygii</taxon>
        <taxon>Teleostei</taxon>
        <taxon>Osteoglossocephala</taxon>
        <taxon>Osteoglossomorpha</taxon>
        <taxon>Osteoglossiformes</taxon>
        <taxon>Mormyridae</taxon>
        <taxon>Paramormyrops</taxon>
    </lineage>
</organism>
<dbReference type="GeneTree" id="ENSGT01030000234635"/>
<dbReference type="Ensembl" id="ENSPKIT00000007341.1">
    <property type="protein sequence ID" value="ENSPKIP00000026583.1"/>
    <property type="gene ID" value="ENSPKIG00000008999.1"/>
</dbReference>
<dbReference type="GO" id="GO:0008270">
    <property type="term" value="F:zinc ion binding"/>
    <property type="evidence" value="ECO:0007669"/>
    <property type="project" value="UniProtKB-KW"/>
</dbReference>
<sequence>MWISPDSPPPPKKLPFLFFLSKCEWDLLCEAHSRPPVHPRTATFRYTDSLLPASRPRSPLQRVAAELECSSCPRRFLSKSTWLSPAAGDMDSPRKPEPSALEGPRPDMDLVRHKPKRGYTHQQILALTLGLKLGSHSLLWKPFKILACPKLTSPLEKRRSLAENERSRAYEKGHNFKVHTFQGPQWCKFCANFMWSLITQGLHCTDCGLNAHKQCAGHVPRDCQPDPRRIKRVFSCDLTTLVKAHNAERPMVVDMCIREIEQRGLKSEGLYRVSGCTEHVEHVKLVFDREGEKADISASVYADINAIAGALKLYLRELPVPVITYDLYPKFIHAAKMPDPGARLAAVRQGLLLLPAAHQETLRYLLAHLKRVTLFEKENFMNAENLGIVFGPTLMQPPSRDTLETLNDTQHQKLIVQLLIEHEDVLF</sequence>
<dbReference type="Pfam" id="PF00130">
    <property type="entry name" value="C1_1"/>
    <property type="match status" value="1"/>
</dbReference>
<dbReference type="GO" id="GO:0016020">
    <property type="term" value="C:membrane"/>
    <property type="evidence" value="ECO:0007669"/>
    <property type="project" value="UniProtKB-SubCell"/>
</dbReference>
<evidence type="ECO:0000313" key="13">
    <source>
        <dbReference type="Ensembl" id="ENSPKIP00000026583.1"/>
    </source>
</evidence>
<dbReference type="SUPFAM" id="SSF48350">
    <property type="entry name" value="GTPase activation domain, GAP"/>
    <property type="match status" value="1"/>
</dbReference>
<reference evidence="13" key="2">
    <citation type="submission" date="2025-09" db="UniProtKB">
        <authorList>
            <consortium name="Ensembl"/>
        </authorList>
    </citation>
    <scope>IDENTIFICATION</scope>
</reference>
<reference evidence="13" key="1">
    <citation type="submission" date="2025-08" db="UniProtKB">
        <authorList>
            <consortium name="Ensembl"/>
        </authorList>
    </citation>
    <scope>IDENTIFICATION</scope>
</reference>
<dbReference type="FunFam" id="3.30.60.20:FF:000025">
    <property type="entry name" value="Chimaerin"/>
    <property type="match status" value="1"/>
</dbReference>
<evidence type="ECO:0000256" key="5">
    <source>
        <dbReference type="ARBA" id="ARBA00022833"/>
    </source>
</evidence>
<dbReference type="Gene3D" id="3.30.60.20">
    <property type="match status" value="1"/>
</dbReference>
<dbReference type="AlphaFoldDB" id="A0A3B3S7Z1"/>